<reference evidence="2 3" key="1">
    <citation type="submission" date="2024-01" db="EMBL/GenBank/DDBJ databases">
        <title>Unpublished Manusciprt.</title>
        <authorList>
            <person name="Duman M."/>
            <person name="Valdes E.G."/>
            <person name="Ajmi N."/>
            <person name="Altun S."/>
            <person name="Saticioglu I.B."/>
        </authorList>
    </citation>
    <scope>NUCLEOTIDE SEQUENCE [LARGE SCALE GENOMIC DNA]</scope>
    <source>
        <strain evidence="2 3">120P</strain>
    </source>
</reference>
<accession>A0AB35WLS9</accession>
<evidence type="ECO:0000313" key="3">
    <source>
        <dbReference type="Proteomes" id="UP001307839"/>
    </source>
</evidence>
<evidence type="ECO:0000259" key="1">
    <source>
        <dbReference type="Pfam" id="PF00144"/>
    </source>
</evidence>
<sequence>MLVFLISSRTLLFFSRSGKLISSNVNGGITLIVEEVLMLPRTIKRQSTHAVSVLALSIAALGLTHSGLSLADGQTAHCGVPGLKVCPQPFDKTLPDPHNMLTWDQPTRVVGFRNTYRLYEGDVFSNQGAKPSLLSASNTPLPAISYAMDGTTYNIDNYITNQNVTGLLILKDGKVAYEYYGKGNTENTLWTSRSVAKSVVSVLVGVAIKEGKIKSVNDKITLYIPELKGTAWQDVTLHQLLQHTSGVVWDENYASPDSDFSHMTQCEAKPAPYDCVFNLVKSVKRKSGVQPGEIWSYNTGGAWLVGRVLENATGMTIAKYLESRVWSRYGMQQDGVWHALVKDKVDMGGHGFNAALRDWGRFGQFVLSGGQLPSGEKILPADWIARSTHWTTAKGSVTPSAPKGQYGYQWWYSAPAPDANAEPKKTATSEQTFWALGIYGQTIAINPAEKLVMVQWSTWKHAETPSSLYDEQALFVNAVSEALDSKQ</sequence>
<proteinExistence type="predicted"/>
<dbReference type="Pfam" id="PF00144">
    <property type="entry name" value="Beta-lactamase"/>
    <property type="match status" value="1"/>
</dbReference>
<dbReference type="AlphaFoldDB" id="A0AB35WLS9"/>
<dbReference type="RefSeq" id="WP_330078511.1">
    <property type="nucleotide sequence ID" value="NZ_JAZDCU010000001.1"/>
</dbReference>
<dbReference type="PANTHER" id="PTHR43283:SF14">
    <property type="entry name" value="BLL8153 PROTEIN"/>
    <property type="match status" value="1"/>
</dbReference>
<dbReference type="InterPro" id="IPR001466">
    <property type="entry name" value="Beta-lactam-related"/>
</dbReference>
<dbReference type="GO" id="GO:0016787">
    <property type="term" value="F:hydrolase activity"/>
    <property type="evidence" value="ECO:0007669"/>
    <property type="project" value="UniProtKB-KW"/>
</dbReference>
<dbReference type="EC" id="3.-.-.-" evidence="2"/>
<organism evidence="2 3">
    <name type="scientific">Pseudomonas auratipiscis</name>
    <dbReference type="NCBI Taxonomy" id="3115853"/>
    <lineage>
        <taxon>Bacteria</taxon>
        <taxon>Pseudomonadati</taxon>
        <taxon>Pseudomonadota</taxon>
        <taxon>Gammaproteobacteria</taxon>
        <taxon>Pseudomonadales</taxon>
        <taxon>Pseudomonadaceae</taxon>
        <taxon>Pseudomonas</taxon>
    </lineage>
</organism>
<dbReference type="InterPro" id="IPR050789">
    <property type="entry name" value="Diverse_Enzym_Activities"/>
</dbReference>
<comment type="caution">
    <text evidence="2">The sequence shown here is derived from an EMBL/GenBank/DDBJ whole genome shotgun (WGS) entry which is preliminary data.</text>
</comment>
<dbReference type="Proteomes" id="UP001307839">
    <property type="component" value="Unassembled WGS sequence"/>
</dbReference>
<protein>
    <submittedName>
        <fullName evidence="2">Serine hydrolase</fullName>
        <ecNumber evidence="2">3.-.-.-</ecNumber>
    </submittedName>
</protein>
<keyword evidence="3" id="KW-1185">Reference proteome</keyword>
<keyword evidence="2" id="KW-0378">Hydrolase</keyword>
<dbReference type="PANTHER" id="PTHR43283">
    <property type="entry name" value="BETA-LACTAMASE-RELATED"/>
    <property type="match status" value="1"/>
</dbReference>
<dbReference type="EMBL" id="JAZDQP010000001">
    <property type="protein sequence ID" value="MEE1864855.1"/>
    <property type="molecule type" value="Genomic_DNA"/>
</dbReference>
<dbReference type="InterPro" id="IPR012338">
    <property type="entry name" value="Beta-lactam/transpept-like"/>
</dbReference>
<feature type="domain" description="Beta-lactamase-related" evidence="1">
    <location>
        <begin position="167"/>
        <end position="463"/>
    </location>
</feature>
<gene>
    <name evidence="2" type="ORF">V0R53_00450</name>
</gene>
<name>A0AB35WLS9_9PSED</name>
<evidence type="ECO:0000313" key="2">
    <source>
        <dbReference type="EMBL" id="MEE1864855.1"/>
    </source>
</evidence>
<dbReference type="Gene3D" id="3.40.710.10">
    <property type="entry name" value="DD-peptidase/beta-lactamase superfamily"/>
    <property type="match status" value="1"/>
</dbReference>
<dbReference type="SUPFAM" id="SSF56601">
    <property type="entry name" value="beta-lactamase/transpeptidase-like"/>
    <property type="match status" value="1"/>
</dbReference>